<dbReference type="AlphaFoldDB" id="A0A9N8ZBM4"/>
<keyword evidence="2" id="KW-1185">Reference proteome</keyword>
<comment type="caution">
    <text evidence="1">The sequence shown here is derived from an EMBL/GenBank/DDBJ whole genome shotgun (WGS) entry which is preliminary data.</text>
</comment>
<name>A0A9N8ZBM4_9GLOM</name>
<sequence length="128" mass="15030">MTRASYLRAPCPHDHELWEQVLESERQGYASLIILEANAKIRMQDQTTLTIHELADGIVPLFQTLRIYYTSKEHSFGLSVHQKHTDAKYVNQRNKNSLFKCVRPFQFETDHYNSADFPKERMIDKSSK</sequence>
<reference evidence="1" key="1">
    <citation type="submission" date="2021-06" db="EMBL/GenBank/DDBJ databases">
        <authorList>
            <person name="Kallberg Y."/>
            <person name="Tangrot J."/>
            <person name="Rosling A."/>
        </authorList>
    </citation>
    <scope>NUCLEOTIDE SEQUENCE</scope>
    <source>
        <strain evidence="1">IA702</strain>
    </source>
</reference>
<organism evidence="1 2">
    <name type="scientific">Paraglomus occultum</name>
    <dbReference type="NCBI Taxonomy" id="144539"/>
    <lineage>
        <taxon>Eukaryota</taxon>
        <taxon>Fungi</taxon>
        <taxon>Fungi incertae sedis</taxon>
        <taxon>Mucoromycota</taxon>
        <taxon>Glomeromycotina</taxon>
        <taxon>Glomeromycetes</taxon>
        <taxon>Paraglomerales</taxon>
        <taxon>Paraglomeraceae</taxon>
        <taxon>Paraglomus</taxon>
    </lineage>
</organism>
<evidence type="ECO:0000313" key="1">
    <source>
        <dbReference type="EMBL" id="CAG8486591.1"/>
    </source>
</evidence>
<evidence type="ECO:0000313" key="2">
    <source>
        <dbReference type="Proteomes" id="UP000789572"/>
    </source>
</evidence>
<protein>
    <submittedName>
        <fullName evidence="1">11115_t:CDS:1</fullName>
    </submittedName>
</protein>
<accession>A0A9N8ZBM4</accession>
<gene>
    <name evidence="1" type="ORF">POCULU_LOCUS1834</name>
</gene>
<proteinExistence type="predicted"/>
<dbReference type="Proteomes" id="UP000789572">
    <property type="component" value="Unassembled WGS sequence"/>
</dbReference>
<dbReference type="EMBL" id="CAJVPJ010000150">
    <property type="protein sequence ID" value="CAG8486591.1"/>
    <property type="molecule type" value="Genomic_DNA"/>
</dbReference>